<dbReference type="Proteomes" id="UP000594263">
    <property type="component" value="Unplaced"/>
</dbReference>
<evidence type="ECO:0000313" key="2">
    <source>
        <dbReference type="EnsemblPlants" id="Kaladp0071s0423.1.v1.1"/>
    </source>
</evidence>
<dbReference type="EnsemblPlants" id="Kaladp0071s0423.1.v1.1">
    <property type="protein sequence ID" value="Kaladp0071s0423.1.v1.1"/>
    <property type="gene ID" value="Kaladp0071s0423.v1.1"/>
</dbReference>
<feature type="region of interest" description="Disordered" evidence="1">
    <location>
        <begin position="59"/>
        <end position="83"/>
    </location>
</feature>
<feature type="compositionally biased region" description="Polar residues" evidence="1">
    <location>
        <begin position="59"/>
        <end position="78"/>
    </location>
</feature>
<organism evidence="2 3">
    <name type="scientific">Kalanchoe fedtschenkoi</name>
    <name type="common">Lavender scallops</name>
    <name type="synonym">South American air plant</name>
    <dbReference type="NCBI Taxonomy" id="63787"/>
    <lineage>
        <taxon>Eukaryota</taxon>
        <taxon>Viridiplantae</taxon>
        <taxon>Streptophyta</taxon>
        <taxon>Embryophyta</taxon>
        <taxon>Tracheophyta</taxon>
        <taxon>Spermatophyta</taxon>
        <taxon>Magnoliopsida</taxon>
        <taxon>eudicotyledons</taxon>
        <taxon>Gunneridae</taxon>
        <taxon>Pentapetalae</taxon>
        <taxon>Saxifragales</taxon>
        <taxon>Crassulaceae</taxon>
        <taxon>Kalanchoe</taxon>
    </lineage>
</organism>
<evidence type="ECO:0000256" key="1">
    <source>
        <dbReference type="SAM" id="MobiDB-lite"/>
    </source>
</evidence>
<dbReference type="OMA" id="CKDNISL"/>
<dbReference type="EnsemblPlants" id="Kaladp0071s0423.2.v1.1">
    <property type="protein sequence ID" value="Kaladp0071s0423.2.v1.1"/>
    <property type="gene ID" value="Kaladp0071s0423.v1.1"/>
</dbReference>
<dbReference type="PANTHER" id="PTHR14000">
    <property type="entry name" value="FINGER CCCH DOMAIN PROTEIN, PUTATIVE (DUF3755)-RELATED"/>
    <property type="match status" value="1"/>
</dbReference>
<keyword evidence="3" id="KW-1185">Reference proteome</keyword>
<reference evidence="2" key="1">
    <citation type="submission" date="2021-01" db="UniProtKB">
        <authorList>
            <consortium name="EnsemblPlants"/>
        </authorList>
    </citation>
    <scope>IDENTIFICATION</scope>
</reference>
<dbReference type="Gramene" id="Kaladp0071s0423.2.v1.1">
    <property type="protein sequence ID" value="Kaladp0071s0423.2.v1.1"/>
    <property type="gene ID" value="Kaladp0071s0423.v1.1"/>
</dbReference>
<dbReference type="Gramene" id="Kaladp0071s0423.1.v1.1">
    <property type="protein sequence ID" value="Kaladp0071s0423.1.v1.1"/>
    <property type="gene ID" value="Kaladp0071s0423.v1.1"/>
</dbReference>
<dbReference type="AlphaFoldDB" id="A0A7N0UMR0"/>
<evidence type="ECO:0000313" key="3">
    <source>
        <dbReference type="Proteomes" id="UP000594263"/>
    </source>
</evidence>
<proteinExistence type="predicted"/>
<sequence>MATGSNTSFYYEEAPASALSRHSISFSSSAVNSTWDMIPMGYQYGGMNGSPGMIVPTSSNSTVLSDSRLSQAGTSSGSLGPDTLGLKHDTGLAVEWSVEEQYTLEKSLDIYKNEPSIMRYIKIAATLPDKTVRDVALRCRWMARKRRKQEEHYSGKKITNRKDKLVESCPNPSLSSAQHFNMLTHSPMMHEFGQSGLAQSEASCDTVKHFLQQNLDAFDQISANLSTYKFQENIELFFRARNNITAVLNEMRQLPGLPNFPISINEDLMNCLLPDINQHLQTPMGWGNGVHLKQEPRS</sequence>
<dbReference type="InterPro" id="IPR022228">
    <property type="entry name" value="DUF3755"/>
</dbReference>
<accession>A0A7N0UMR0</accession>
<dbReference type="Gene3D" id="1.10.10.60">
    <property type="entry name" value="Homeodomain-like"/>
    <property type="match status" value="1"/>
</dbReference>
<name>A0A7N0UMR0_KALFE</name>
<dbReference type="Pfam" id="PF12579">
    <property type="entry name" value="DUF3755"/>
    <property type="match status" value="1"/>
</dbReference>
<protein>
    <submittedName>
        <fullName evidence="2">Uncharacterized protein</fullName>
    </submittedName>
</protein>
<dbReference type="PANTHER" id="PTHR14000:SF6">
    <property type="entry name" value="OS02G0631200 PROTEIN"/>
    <property type="match status" value="1"/>
</dbReference>